<sequence length="147" mass="16450">MQVLLKKIALGVTTLFCYSTLSYAQPPQNAQDLLKMITLPVLKIEKSEDNITSYYYKDSKNNDLVIGIAKEFIDVSWSFKKSPNEASETNQQIKTISKKLLGEEWQSLYSAITEGGTVDYLSQDDGTVITDATCSATECGYQVRLEQ</sequence>
<reference evidence="5" key="3">
    <citation type="journal article" date="2019" name="Int. J. Syst. Evol. Microbiol.">
        <title>The Global Catalogue of Microorganisms (GCM) 10K type strain sequencing project: providing services to taxonomists for standard genome sequencing and annotation.</title>
        <authorList>
            <consortium name="The Broad Institute Genomics Platform"/>
            <consortium name="The Broad Institute Genome Sequencing Center for Infectious Disease"/>
            <person name="Wu L."/>
            <person name="Ma J."/>
        </authorList>
    </citation>
    <scope>NUCLEOTIDE SEQUENCE [LARGE SCALE GENOMIC DNA]</scope>
    <source>
        <strain evidence="5">KCTC 62575</strain>
    </source>
</reference>
<dbReference type="Proteomes" id="UP001595455">
    <property type="component" value="Unassembled WGS sequence"/>
</dbReference>
<organism evidence="3 4">
    <name type="scientific">Acinetobacter sichuanensis</name>
    <dbReference type="NCBI Taxonomy" id="2136183"/>
    <lineage>
        <taxon>Bacteria</taxon>
        <taxon>Pseudomonadati</taxon>
        <taxon>Pseudomonadota</taxon>
        <taxon>Gammaproteobacteria</taxon>
        <taxon>Moraxellales</taxon>
        <taxon>Moraxellaceae</taxon>
        <taxon>Acinetobacter</taxon>
    </lineage>
</organism>
<proteinExistence type="predicted"/>
<protein>
    <submittedName>
        <fullName evidence="3">Uncharacterized protein</fullName>
    </submittedName>
</protein>
<dbReference type="EMBL" id="JBHRSF010000136">
    <property type="protein sequence ID" value="MFC2997405.1"/>
    <property type="molecule type" value="Genomic_DNA"/>
</dbReference>
<keyword evidence="5" id="KW-1185">Reference proteome</keyword>
<dbReference type="RefSeq" id="WP_107009110.1">
    <property type="nucleotide sequence ID" value="NZ_JBHRSF010000136.1"/>
</dbReference>
<gene>
    <name evidence="2" type="ORF">ACFODO_19600</name>
    <name evidence="3" type="ORF">C9E89_014800</name>
</gene>
<evidence type="ECO:0000313" key="3">
    <source>
        <dbReference type="EMBL" id="RFC82749.1"/>
    </source>
</evidence>
<reference evidence="3 4" key="2">
    <citation type="submission" date="2018-08" db="EMBL/GenBank/DDBJ databases">
        <title>The draft genome of Acinetobacter sichuanensis strain WCHAc060041.</title>
        <authorList>
            <person name="Qin J."/>
            <person name="Feng Y."/>
            <person name="Zong Z."/>
        </authorList>
    </citation>
    <scope>NUCLEOTIDE SEQUENCE [LARGE SCALE GENOMIC DNA]</scope>
    <source>
        <strain evidence="3 4">WCHAc060041</strain>
    </source>
</reference>
<dbReference type="OrthoDB" id="6691257at2"/>
<dbReference type="AlphaFoldDB" id="A0A371YMR0"/>
<reference evidence="2" key="4">
    <citation type="submission" date="2024-09" db="EMBL/GenBank/DDBJ databases">
        <authorList>
            <person name="Sun Q."/>
            <person name="Mori K."/>
        </authorList>
    </citation>
    <scope>NUCLEOTIDE SEQUENCE</scope>
    <source>
        <strain evidence="2">KCTC 62575</strain>
    </source>
</reference>
<accession>A0A371YMR0</accession>
<feature type="chain" id="PRO_5016580186" evidence="1">
    <location>
        <begin position="25"/>
        <end position="147"/>
    </location>
</feature>
<keyword evidence="1" id="KW-0732">Signal</keyword>
<feature type="signal peptide" evidence="1">
    <location>
        <begin position="1"/>
        <end position="24"/>
    </location>
</feature>
<name>A0A371YMR0_9GAMM</name>
<evidence type="ECO:0000313" key="4">
    <source>
        <dbReference type="Proteomes" id="UP000240957"/>
    </source>
</evidence>
<evidence type="ECO:0000313" key="5">
    <source>
        <dbReference type="Proteomes" id="UP001595455"/>
    </source>
</evidence>
<dbReference type="Proteomes" id="UP000240957">
    <property type="component" value="Unassembled WGS sequence"/>
</dbReference>
<reference evidence="2" key="1">
    <citation type="journal article" date="2014" name="Int. J. Syst. Evol. Microbiol.">
        <title>Complete genome of a new Firmicutes species belonging to the dominant human colonic microbiota ('Ruminococcus bicirculans') reveals two chromosomes and a selective capacity to utilize plant glucans.</title>
        <authorList>
            <consortium name="NISC Comparative Sequencing Program"/>
            <person name="Wegmann U."/>
            <person name="Louis P."/>
            <person name="Goesmann A."/>
            <person name="Henrissat B."/>
            <person name="Duncan S.H."/>
            <person name="Flint H.J."/>
        </authorList>
    </citation>
    <scope>NUCLEOTIDE SEQUENCE</scope>
    <source>
        <strain evidence="2">KCTC 62575</strain>
    </source>
</reference>
<evidence type="ECO:0000256" key="1">
    <source>
        <dbReference type="SAM" id="SignalP"/>
    </source>
</evidence>
<evidence type="ECO:0000313" key="2">
    <source>
        <dbReference type="EMBL" id="MFC2997405.1"/>
    </source>
</evidence>
<dbReference type="EMBL" id="PYIX02000027">
    <property type="protein sequence ID" value="RFC82749.1"/>
    <property type="molecule type" value="Genomic_DNA"/>
</dbReference>
<comment type="caution">
    <text evidence="3">The sequence shown here is derived from an EMBL/GenBank/DDBJ whole genome shotgun (WGS) entry which is preliminary data.</text>
</comment>